<gene>
    <name evidence="1" type="ORF">DH2020_020725</name>
</gene>
<evidence type="ECO:0008006" key="3">
    <source>
        <dbReference type="Google" id="ProtNLM"/>
    </source>
</evidence>
<proteinExistence type="predicted"/>
<accession>A0ABR0WGZ0</accession>
<dbReference type="PANTHER" id="PTHR33265">
    <property type="entry name" value="AVR9/CF-9 RAPIDLY ELICITED PROTEIN-RELATED"/>
    <property type="match status" value="1"/>
</dbReference>
<evidence type="ECO:0000313" key="2">
    <source>
        <dbReference type="Proteomes" id="UP001318860"/>
    </source>
</evidence>
<name>A0ABR0WGZ0_REHGL</name>
<dbReference type="Pfam" id="PF05553">
    <property type="entry name" value="DUF761"/>
    <property type="match status" value="1"/>
</dbReference>
<comment type="caution">
    <text evidence="1">The sequence shown here is derived from an EMBL/GenBank/DDBJ whole genome shotgun (WGS) entry which is preliminary data.</text>
</comment>
<dbReference type="InterPro" id="IPR008480">
    <property type="entry name" value="DUF761_pln"/>
</dbReference>
<dbReference type="EMBL" id="JABTTQ020000011">
    <property type="protein sequence ID" value="KAK6146856.1"/>
    <property type="molecule type" value="Genomic_DNA"/>
</dbReference>
<reference evidence="1 2" key="1">
    <citation type="journal article" date="2021" name="Comput. Struct. Biotechnol. J.">
        <title>De novo genome assembly of the potent medicinal plant Rehmannia glutinosa using nanopore technology.</title>
        <authorList>
            <person name="Ma L."/>
            <person name="Dong C."/>
            <person name="Song C."/>
            <person name="Wang X."/>
            <person name="Zheng X."/>
            <person name="Niu Y."/>
            <person name="Chen S."/>
            <person name="Feng W."/>
        </authorList>
    </citation>
    <scope>NUCLEOTIDE SEQUENCE [LARGE SCALE GENOMIC DNA]</scope>
    <source>
        <strain evidence="1">DH-2019</strain>
    </source>
</reference>
<dbReference type="PANTHER" id="PTHR33265:SF10">
    <property type="entry name" value="OS01G0133200 PROTEIN"/>
    <property type="match status" value="1"/>
</dbReference>
<organism evidence="1 2">
    <name type="scientific">Rehmannia glutinosa</name>
    <name type="common">Chinese foxglove</name>
    <dbReference type="NCBI Taxonomy" id="99300"/>
    <lineage>
        <taxon>Eukaryota</taxon>
        <taxon>Viridiplantae</taxon>
        <taxon>Streptophyta</taxon>
        <taxon>Embryophyta</taxon>
        <taxon>Tracheophyta</taxon>
        <taxon>Spermatophyta</taxon>
        <taxon>Magnoliopsida</taxon>
        <taxon>eudicotyledons</taxon>
        <taxon>Gunneridae</taxon>
        <taxon>Pentapetalae</taxon>
        <taxon>asterids</taxon>
        <taxon>lamiids</taxon>
        <taxon>Lamiales</taxon>
        <taxon>Orobanchaceae</taxon>
        <taxon>Rehmannieae</taxon>
        <taxon>Rehmannia</taxon>
    </lineage>
</organism>
<dbReference type="Proteomes" id="UP001318860">
    <property type="component" value="Unassembled WGS sequence"/>
</dbReference>
<evidence type="ECO:0000313" key="1">
    <source>
        <dbReference type="EMBL" id="KAK6146856.1"/>
    </source>
</evidence>
<keyword evidence="2" id="KW-1185">Reference proteome</keyword>
<protein>
    <recommendedName>
        <fullName evidence="3">Cotton fiber protein</fullName>
    </recommendedName>
</protein>
<sequence length="157" mass="18689">MPKKSPTLLHKLPNLLKISIFLAKLKKPIIPKLIFLKKIRKLKKMKLLKQYNHYYSYVKEYEFSPSNTPLIQFQRKNGKMGFRKMYSNVVLFSKCLGTVRGGGEMGFEIENGVGRNKMGIDLWEDDDISVDERAERFIQRFYEEMRRQRVESNFQMK</sequence>